<dbReference type="EMBL" id="BSPX01000008">
    <property type="protein sequence ID" value="GLT21446.1"/>
    <property type="molecule type" value="Genomic_DNA"/>
</dbReference>
<feature type="domain" description="Metallo-beta-lactamase" evidence="2">
    <location>
        <begin position="13"/>
        <end position="172"/>
    </location>
</feature>
<accession>A0ABQ6F958</accession>
<evidence type="ECO:0000256" key="1">
    <source>
        <dbReference type="ARBA" id="ARBA00022723"/>
    </source>
</evidence>
<dbReference type="CDD" id="cd07724">
    <property type="entry name" value="POD-like_MBL-fold"/>
    <property type="match status" value="1"/>
</dbReference>
<dbReference type="Gene3D" id="3.60.15.10">
    <property type="entry name" value="Ribonuclease Z/Hydroxyacylglutathione hydrolase-like"/>
    <property type="match status" value="1"/>
</dbReference>
<reference evidence="4" key="1">
    <citation type="journal article" date="2019" name="Int. J. Syst. Evol. Microbiol.">
        <title>The Global Catalogue of Microorganisms (GCM) 10K type strain sequencing project: providing services to taxonomists for standard genome sequencing and annotation.</title>
        <authorList>
            <consortium name="The Broad Institute Genomics Platform"/>
            <consortium name="The Broad Institute Genome Sequencing Center for Infectious Disease"/>
            <person name="Wu L."/>
            <person name="Ma J."/>
        </authorList>
    </citation>
    <scope>NUCLEOTIDE SEQUENCE [LARGE SCALE GENOMIC DNA]</scope>
    <source>
        <strain evidence="4">NBRC 102407</strain>
    </source>
</reference>
<protein>
    <submittedName>
        <fullName evidence="3">Zn-dependent hydrolase</fullName>
    </submittedName>
</protein>
<dbReference type="InterPro" id="IPR001279">
    <property type="entry name" value="Metallo-B-lactamas"/>
</dbReference>
<dbReference type="PANTHER" id="PTHR43084:SF1">
    <property type="entry name" value="PERSULFIDE DIOXYGENASE ETHE1, MITOCHONDRIAL"/>
    <property type="match status" value="1"/>
</dbReference>
<comment type="caution">
    <text evidence="3">The sequence shown here is derived from an EMBL/GenBank/DDBJ whole genome shotgun (WGS) entry which is preliminary data.</text>
</comment>
<dbReference type="InterPro" id="IPR044528">
    <property type="entry name" value="POD-like_MBL-fold"/>
</dbReference>
<dbReference type="RefSeq" id="WP_228111725.1">
    <property type="nucleotide sequence ID" value="NZ_BSPX01000008.1"/>
</dbReference>
<evidence type="ECO:0000313" key="4">
    <source>
        <dbReference type="Proteomes" id="UP001157167"/>
    </source>
</evidence>
<name>A0ABQ6F958_9RHOO</name>
<dbReference type="SMART" id="SM00849">
    <property type="entry name" value="Lactamase_B"/>
    <property type="match status" value="1"/>
</dbReference>
<dbReference type="InterPro" id="IPR036866">
    <property type="entry name" value="RibonucZ/Hydroxyglut_hydro"/>
</dbReference>
<dbReference type="InterPro" id="IPR051682">
    <property type="entry name" value="Mito_Persulfide_Diox"/>
</dbReference>
<keyword evidence="4" id="KW-1185">Reference proteome</keyword>
<sequence length="236" mass="25638">MILFRQFFDDASSTLTYLLADPVTGDAIIIDSVKAHLGAYLSFLQEQELQLDWVLETHIHADHITGSAGLCELTGARSAMGRAGAAGCADRLLGDGDTIVFGNQVIRVIPTPGHTPGCVTYQWRDRIFTGDALLIGGCGRTDFQGGDAGQLYDSVTERLFTLPDETLVYPGHDYRGARVSCIAQEKLGNPRFSGHNRQSFIEQMAALQLPRPEMMDEALPANLNCGRSRSLDVHGA</sequence>
<dbReference type="GO" id="GO:0016787">
    <property type="term" value="F:hydrolase activity"/>
    <property type="evidence" value="ECO:0007669"/>
    <property type="project" value="UniProtKB-KW"/>
</dbReference>
<dbReference type="Pfam" id="PF00753">
    <property type="entry name" value="Lactamase_B"/>
    <property type="match status" value="1"/>
</dbReference>
<proteinExistence type="predicted"/>
<organism evidence="3 4">
    <name type="scientific">Zoogloea oryzae</name>
    <dbReference type="NCBI Taxonomy" id="310767"/>
    <lineage>
        <taxon>Bacteria</taxon>
        <taxon>Pseudomonadati</taxon>
        <taxon>Pseudomonadota</taxon>
        <taxon>Betaproteobacteria</taxon>
        <taxon>Rhodocyclales</taxon>
        <taxon>Zoogloeaceae</taxon>
        <taxon>Zoogloea</taxon>
    </lineage>
</organism>
<dbReference type="PANTHER" id="PTHR43084">
    <property type="entry name" value="PERSULFIDE DIOXYGENASE ETHE1"/>
    <property type="match status" value="1"/>
</dbReference>
<keyword evidence="3" id="KW-0378">Hydrolase</keyword>
<evidence type="ECO:0000313" key="3">
    <source>
        <dbReference type="EMBL" id="GLT21446.1"/>
    </source>
</evidence>
<keyword evidence="1" id="KW-0479">Metal-binding</keyword>
<evidence type="ECO:0000259" key="2">
    <source>
        <dbReference type="SMART" id="SM00849"/>
    </source>
</evidence>
<gene>
    <name evidence="3" type="ORF">GCM10007933_08980</name>
</gene>
<dbReference type="SUPFAM" id="SSF56281">
    <property type="entry name" value="Metallo-hydrolase/oxidoreductase"/>
    <property type="match status" value="1"/>
</dbReference>
<dbReference type="Proteomes" id="UP001157167">
    <property type="component" value="Unassembled WGS sequence"/>
</dbReference>